<keyword evidence="6 13" id="KW-0456">Lyase</keyword>
<comment type="catalytic activity">
    <reaction evidence="9">
        <text>4-amino-4-deoxychorismate = 4-aminobenzoate + pyruvate + H(+)</text>
        <dbReference type="Rhea" id="RHEA:16201"/>
        <dbReference type="ChEBI" id="CHEBI:15361"/>
        <dbReference type="ChEBI" id="CHEBI:15378"/>
        <dbReference type="ChEBI" id="CHEBI:17836"/>
        <dbReference type="ChEBI" id="CHEBI:58406"/>
        <dbReference type="EC" id="4.1.3.38"/>
    </reaction>
</comment>
<reference evidence="13 14" key="1">
    <citation type="submission" date="2016-12" db="EMBL/GenBank/DDBJ databases">
        <title>Thioflexothrix psekupsii D3 genome sequencing and assembly.</title>
        <authorList>
            <person name="Fomenkov A."/>
            <person name="Vincze T."/>
            <person name="Grabovich M."/>
            <person name="Anton B.P."/>
            <person name="Dubinina G."/>
            <person name="Orlova M."/>
            <person name="Belousova E."/>
            <person name="Roberts R.J."/>
        </authorList>
    </citation>
    <scope>NUCLEOTIDE SEQUENCE [LARGE SCALE GENOMIC DNA]</scope>
    <source>
        <strain evidence="13">D3</strain>
    </source>
</reference>
<comment type="subunit">
    <text evidence="3">Homodimer.</text>
</comment>
<comment type="cofactor">
    <cofactor evidence="1">
        <name>pyridoxal 5'-phosphate</name>
        <dbReference type="ChEBI" id="CHEBI:597326"/>
    </cofactor>
</comment>
<comment type="function">
    <text evidence="10">Involved in the biosynthesis of p-aminobenzoate (PABA), a precursor of tetrahydrofolate. Converts 4-amino-4-deoxychorismate into 4-aminobenzoate (PABA) and pyruvate.</text>
</comment>
<evidence type="ECO:0000256" key="12">
    <source>
        <dbReference type="NCBIfam" id="TIGR03461"/>
    </source>
</evidence>
<dbReference type="GO" id="GO:0030170">
    <property type="term" value="F:pyridoxal phosphate binding"/>
    <property type="evidence" value="ECO:0007669"/>
    <property type="project" value="InterPro"/>
</dbReference>
<keyword evidence="14" id="KW-1185">Reference proteome</keyword>
<evidence type="ECO:0000256" key="1">
    <source>
        <dbReference type="ARBA" id="ARBA00001933"/>
    </source>
</evidence>
<dbReference type="Gene3D" id="3.30.470.10">
    <property type="match status" value="1"/>
</dbReference>
<evidence type="ECO:0000256" key="10">
    <source>
        <dbReference type="ARBA" id="ARBA00054027"/>
    </source>
</evidence>
<dbReference type="RefSeq" id="WP_086489428.1">
    <property type="nucleotide sequence ID" value="NZ_MSLT01000023.1"/>
</dbReference>
<accession>A0A251X517</accession>
<organism evidence="13 14">
    <name type="scientific">Thioflexithrix psekupsensis</name>
    <dbReference type="NCBI Taxonomy" id="1570016"/>
    <lineage>
        <taxon>Bacteria</taxon>
        <taxon>Pseudomonadati</taxon>
        <taxon>Pseudomonadota</taxon>
        <taxon>Gammaproteobacteria</taxon>
        <taxon>Thiotrichales</taxon>
        <taxon>Thioflexithrix</taxon>
    </lineage>
</organism>
<evidence type="ECO:0000256" key="6">
    <source>
        <dbReference type="ARBA" id="ARBA00023239"/>
    </source>
</evidence>
<dbReference type="AlphaFoldDB" id="A0A251X517"/>
<dbReference type="GO" id="GO:0005829">
    <property type="term" value="C:cytosol"/>
    <property type="evidence" value="ECO:0007669"/>
    <property type="project" value="TreeGrafter"/>
</dbReference>
<evidence type="ECO:0000256" key="4">
    <source>
        <dbReference type="ARBA" id="ARBA00022898"/>
    </source>
</evidence>
<evidence type="ECO:0000313" key="14">
    <source>
        <dbReference type="Proteomes" id="UP000194798"/>
    </source>
</evidence>
<dbReference type="InterPro" id="IPR043132">
    <property type="entry name" value="BCAT-like_C"/>
</dbReference>
<dbReference type="Gene3D" id="3.20.10.10">
    <property type="entry name" value="D-amino Acid Aminotransferase, subunit A, domain 2"/>
    <property type="match status" value="1"/>
</dbReference>
<dbReference type="CDD" id="cd01559">
    <property type="entry name" value="ADCL_like"/>
    <property type="match status" value="1"/>
</dbReference>
<evidence type="ECO:0000256" key="9">
    <source>
        <dbReference type="ARBA" id="ARBA00049529"/>
    </source>
</evidence>
<name>A0A251X517_9GAMM</name>
<comment type="similarity">
    <text evidence="2">Belongs to the class-IV pyridoxal-phosphate-dependent aminotransferase family.</text>
</comment>
<dbReference type="EC" id="4.1.3.38" evidence="8 12"/>
<evidence type="ECO:0000256" key="2">
    <source>
        <dbReference type="ARBA" id="ARBA00009320"/>
    </source>
</evidence>
<dbReference type="InterPro" id="IPR001544">
    <property type="entry name" value="Aminotrans_IV"/>
</dbReference>
<dbReference type="SUPFAM" id="SSF56752">
    <property type="entry name" value="D-aminoacid aminotransferase-like PLP-dependent enzymes"/>
    <property type="match status" value="1"/>
</dbReference>
<evidence type="ECO:0000313" key="13">
    <source>
        <dbReference type="EMBL" id="OUD12480.1"/>
    </source>
</evidence>
<dbReference type="InterPro" id="IPR043131">
    <property type="entry name" value="BCAT-like_N"/>
</dbReference>
<evidence type="ECO:0000256" key="8">
    <source>
        <dbReference type="ARBA" id="ARBA00035676"/>
    </source>
</evidence>
<dbReference type="GO" id="GO:0046656">
    <property type="term" value="P:folic acid biosynthetic process"/>
    <property type="evidence" value="ECO:0007669"/>
    <property type="project" value="UniProtKB-KW"/>
</dbReference>
<dbReference type="NCBIfam" id="TIGR03461">
    <property type="entry name" value="pabC_Proteo"/>
    <property type="match status" value="1"/>
</dbReference>
<sequence>MCPVSECVIFDGQSPLSALDRGLHYGDGLFETIAVAEGCPLAWTAHWQRLQQGAARLSLPLPSFAQLDRDIQARSQSLSRGVIKLIVTRGSAGRGYAPPSDPTPTCFLLSYPLPDYPLSHWQRGVIARVGRLRVARQPTLAGIKHLNRLEQVLARQEWQNPLISESILLDSLDYLCEGVMTNLFWVKDKTLFTPNLDQCGVNGIIRQRIIDQANVWGYSVVIGYYPLSALAEAEEIFLTNSIIGLWPVRQLGAWRYALADTARTIQRQLQQDGWSIHYA</sequence>
<evidence type="ECO:0000256" key="3">
    <source>
        <dbReference type="ARBA" id="ARBA00011738"/>
    </source>
</evidence>
<dbReference type="InterPro" id="IPR017824">
    <property type="entry name" value="Aminodeoxychorismate_lyase_IV"/>
</dbReference>
<keyword evidence="5" id="KW-0289">Folate biosynthesis</keyword>
<dbReference type="Pfam" id="PF01063">
    <property type="entry name" value="Aminotran_4"/>
    <property type="match status" value="1"/>
</dbReference>
<dbReference type="EMBL" id="MSLT01000023">
    <property type="protein sequence ID" value="OUD12480.1"/>
    <property type="molecule type" value="Genomic_DNA"/>
</dbReference>
<proteinExistence type="inferred from homology"/>
<keyword evidence="4" id="KW-0663">Pyridoxal phosphate</keyword>
<dbReference type="OrthoDB" id="9805628at2"/>
<dbReference type="NCBIfam" id="NF004761">
    <property type="entry name" value="PRK06092.1"/>
    <property type="match status" value="1"/>
</dbReference>
<dbReference type="PANTHER" id="PTHR42743:SF2">
    <property type="entry name" value="AMINODEOXYCHORISMATE LYASE"/>
    <property type="match status" value="1"/>
</dbReference>
<dbReference type="FunFam" id="3.20.10.10:FF:000002">
    <property type="entry name" value="D-alanine aminotransferase"/>
    <property type="match status" value="1"/>
</dbReference>
<comment type="caution">
    <text evidence="13">The sequence shown here is derived from an EMBL/GenBank/DDBJ whole genome shotgun (WGS) entry which is preliminary data.</text>
</comment>
<evidence type="ECO:0000256" key="5">
    <source>
        <dbReference type="ARBA" id="ARBA00022909"/>
    </source>
</evidence>
<evidence type="ECO:0000256" key="7">
    <source>
        <dbReference type="ARBA" id="ARBA00035633"/>
    </source>
</evidence>
<gene>
    <name evidence="13" type="ORF">TPSD3_15370</name>
</gene>
<dbReference type="PANTHER" id="PTHR42743">
    <property type="entry name" value="AMINO-ACID AMINOTRANSFERASE"/>
    <property type="match status" value="1"/>
</dbReference>
<protein>
    <recommendedName>
        <fullName evidence="11 12">Aminodeoxychorismate lyase</fullName>
        <ecNumber evidence="8 12">4.1.3.38</ecNumber>
    </recommendedName>
</protein>
<dbReference type="GO" id="GO:0008153">
    <property type="term" value="P:4-aminobenzoate biosynthetic process"/>
    <property type="evidence" value="ECO:0007669"/>
    <property type="project" value="UniProtKB-UniRule"/>
</dbReference>
<evidence type="ECO:0000256" key="11">
    <source>
        <dbReference type="ARBA" id="ARBA00069174"/>
    </source>
</evidence>
<comment type="pathway">
    <text evidence="7">Cofactor biosynthesis; tetrahydrofolate biosynthesis; 4-aminobenzoate from chorismate: step 2/2.</text>
</comment>
<dbReference type="Proteomes" id="UP000194798">
    <property type="component" value="Unassembled WGS sequence"/>
</dbReference>
<dbReference type="InterPro" id="IPR036038">
    <property type="entry name" value="Aminotransferase-like"/>
</dbReference>
<dbReference type="InterPro" id="IPR050571">
    <property type="entry name" value="Class-IV_PLP-Dep_Aminotrnsfr"/>
</dbReference>
<dbReference type="GO" id="GO:0008696">
    <property type="term" value="F:4-amino-4-deoxychorismate lyase activity"/>
    <property type="evidence" value="ECO:0007669"/>
    <property type="project" value="UniProtKB-UniRule"/>
</dbReference>